<evidence type="ECO:0000313" key="3">
    <source>
        <dbReference type="EMBL" id="MDC7226976.1"/>
    </source>
</evidence>
<dbReference type="EMBL" id="JAQQAL010000021">
    <property type="protein sequence ID" value="MDC7226976.1"/>
    <property type="molecule type" value="Genomic_DNA"/>
</dbReference>
<accession>A0AAJ1IH01</accession>
<dbReference type="InterPro" id="IPR052198">
    <property type="entry name" value="IorB_Oxidoreductase"/>
</dbReference>
<comment type="caution">
    <text evidence="3">The sequence shown here is derived from an EMBL/GenBank/DDBJ whole genome shotgun (WGS) entry which is preliminary data.</text>
</comment>
<reference evidence="3 4" key="1">
    <citation type="submission" date="2022-12" db="EMBL/GenBank/DDBJ databases">
        <title>Metagenome assembled genome from gulf of manar.</title>
        <authorList>
            <person name="Kohli P."/>
            <person name="Pk S."/>
            <person name="Venkata Ramana C."/>
            <person name="Sasikala C."/>
        </authorList>
    </citation>
    <scope>NUCLEOTIDE SEQUENCE [LARGE SCALE GENOMIC DNA]</scope>
    <source>
        <strain evidence="3">JB008</strain>
    </source>
</reference>
<sequence length="195" mass="20858">MNNTELKNLSLNIYMSGVGGQGIGVLSEVLIRAYDDAGYEVKGVDTHGLAQRGGKVESHLRIGGPAGSPLIEPGTADIAVCLERTEAYRALVTYLKPGGVLIYYNTSWQSLNVRIGDEKEVTEALIKTEAENRTSSVYEILTENLPDVRLQNIGLLAGALREDLLPGLASANIENALQVLFSGDVLSSNLEILSG</sequence>
<evidence type="ECO:0000259" key="2">
    <source>
        <dbReference type="Pfam" id="PF01558"/>
    </source>
</evidence>
<dbReference type="PANTHER" id="PTHR43854">
    <property type="entry name" value="INDOLEPYRUVATE OXIDOREDUCTASE SUBUNIT IORB"/>
    <property type="match status" value="1"/>
</dbReference>
<dbReference type="SUPFAM" id="SSF53323">
    <property type="entry name" value="Pyruvate-ferredoxin oxidoreductase, PFOR, domain III"/>
    <property type="match status" value="1"/>
</dbReference>
<dbReference type="Pfam" id="PF01558">
    <property type="entry name" value="POR"/>
    <property type="match status" value="1"/>
</dbReference>
<keyword evidence="1" id="KW-0560">Oxidoreductase</keyword>
<evidence type="ECO:0000256" key="1">
    <source>
        <dbReference type="ARBA" id="ARBA00023002"/>
    </source>
</evidence>
<dbReference type="GO" id="GO:0016903">
    <property type="term" value="F:oxidoreductase activity, acting on the aldehyde or oxo group of donors"/>
    <property type="evidence" value="ECO:0007669"/>
    <property type="project" value="InterPro"/>
</dbReference>
<dbReference type="InterPro" id="IPR019752">
    <property type="entry name" value="Pyrv/ketoisovalerate_OxRed_cat"/>
</dbReference>
<evidence type="ECO:0000313" key="4">
    <source>
        <dbReference type="Proteomes" id="UP001221217"/>
    </source>
</evidence>
<protein>
    <submittedName>
        <fullName evidence="3">2-oxoacid:acceptor oxidoreductase family protein</fullName>
    </submittedName>
</protein>
<dbReference type="PANTHER" id="PTHR43854:SF1">
    <property type="entry name" value="INDOLEPYRUVATE OXIDOREDUCTASE SUBUNIT IORB"/>
    <property type="match status" value="1"/>
</dbReference>
<proteinExistence type="predicted"/>
<feature type="domain" description="Pyruvate/ketoisovalerate oxidoreductase catalytic" evidence="2">
    <location>
        <begin position="19"/>
        <end position="192"/>
    </location>
</feature>
<name>A0AAJ1IH01_9SPIO</name>
<dbReference type="AlphaFoldDB" id="A0AAJ1IH01"/>
<dbReference type="Gene3D" id="3.40.920.10">
    <property type="entry name" value="Pyruvate-ferredoxin oxidoreductase, PFOR, domain III"/>
    <property type="match status" value="1"/>
</dbReference>
<gene>
    <name evidence="3" type="ORF">PQJ61_09455</name>
</gene>
<dbReference type="Proteomes" id="UP001221217">
    <property type="component" value="Unassembled WGS sequence"/>
</dbReference>
<dbReference type="InterPro" id="IPR002869">
    <property type="entry name" value="Pyrv_flavodox_OxRed_cen"/>
</dbReference>
<organism evidence="3 4">
    <name type="scientific">Candidatus Thalassospirochaeta sargassi</name>
    <dbReference type="NCBI Taxonomy" id="3119039"/>
    <lineage>
        <taxon>Bacteria</taxon>
        <taxon>Pseudomonadati</taxon>
        <taxon>Spirochaetota</taxon>
        <taxon>Spirochaetia</taxon>
        <taxon>Spirochaetales</taxon>
        <taxon>Spirochaetaceae</taxon>
        <taxon>Candidatus Thalassospirochaeta</taxon>
    </lineage>
</organism>